<protein>
    <submittedName>
        <fullName evidence="1">Uncharacterized protein</fullName>
    </submittedName>
</protein>
<evidence type="ECO:0000313" key="1">
    <source>
        <dbReference type="EMBL" id="QSX37861.1"/>
    </source>
</evidence>
<evidence type="ECO:0000313" key="2">
    <source>
        <dbReference type="Proteomes" id="UP000663207"/>
    </source>
</evidence>
<keyword evidence="2" id="KW-1185">Reference proteome</keyword>
<gene>
    <name evidence="1" type="ORF">JYB85_03195</name>
</gene>
<dbReference type="EMBL" id="CP071502">
    <property type="protein sequence ID" value="QSX37861.1"/>
    <property type="molecule type" value="Genomic_DNA"/>
</dbReference>
<dbReference type="Proteomes" id="UP000663207">
    <property type="component" value="Chromosome"/>
</dbReference>
<proteinExistence type="predicted"/>
<dbReference type="RefSeq" id="WP_207381031.1">
    <property type="nucleotide sequence ID" value="NZ_CP071502.1"/>
</dbReference>
<reference evidence="1 2" key="1">
    <citation type="submission" date="2021-03" db="EMBL/GenBank/DDBJ databases">
        <title>Novel species identification of genus Shewanella.</title>
        <authorList>
            <person name="Liu G."/>
            <person name="Zhang Q."/>
        </authorList>
    </citation>
    <scope>NUCLEOTIDE SEQUENCE [LARGE SCALE GENOMIC DNA]</scope>
    <source>
        <strain evidence="1 2">FJAT-52962</strain>
    </source>
</reference>
<accession>A0ABX7R215</accession>
<sequence length="144" mass="16617">MQQFEIKPFFGMGPIKLGSAYTDVESVLGNPVSKVKRDEITQYHYKAFCIHFNDAGKVEFIAATLDPDYEISFLEIDPLRTPASEVIDRVSGFYQFDEDDWELGYSYIYQDIQVCFYRPTTPENDDDADGKFFDVVSVAEKGYW</sequence>
<organism evidence="1 2">
    <name type="scientific">Shewanella sedimentimangrovi</name>
    <dbReference type="NCBI Taxonomy" id="2814293"/>
    <lineage>
        <taxon>Bacteria</taxon>
        <taxon>Pseudomonadati</taxon>
        <taxon>Pseudomonadota</taxon>
        <taxon>Gammaproteobacteria</taxon>
        <taxon>Alteromonadales</taxon>
        <taxon>Shewanellaceae</taxon>
        <taxon>Shewanella</taxon>
    </lineage>
</organism>
<name>A0ABX7R215_9GAMM</name>